<name>A0AAD5WFC3_PARTN</name>
<proteinExistence type="predicted"/>
<comment type="caution">
    <text evidence="1">The sequence shown here is derived from an EMBL/GenBank/DDBJ whole genome shotgun (WGS) entry which is preliminary data.</text>
</comment>
<evidence type="ECO:0000313" key="1">
    <source>
        <dbReference type="EMBL" id="KAJ1368062.1"/>
    </source>
</evidence>
<sequence>MKSQHCDEEKEVVDTNTVMRKGLRLRKNFRNIENSSGISKLGTDPASTPKRPICQAKLGDVETFISSYNTLCEQVETLREEKYDSHNPAHKENFLNCGVCLDRMIRSLRVSGDIGELLDSRVMTHPGIFVEWVFSRWNS</sequence>
<dbReference type="Proteomes" id="UP001196413">
    <property type="component" value="Unassembled WGS sequence"/>
</dbReference>
<dbReference type="AlphaFoldDB" id="A0AAD5WFC3"/>
<organism evidence="1 2">
    <name type="scientific">Parelaphostrongylus tenuis</name>
    <name type="common">Meningeal worm</name>
    <dbReference type="NCBI Taxonomy" id="148309"/>
    <lineage>
        <taxon>Eukaryota</taxon>
        <taxon>Metazoa</taxon>
        <taxon>Ecdysozoa</taxon>
        <taxon>Nematoda</taxon>
        <taxon>Chromadorea</taxon>
        <taxon>Rhabditida</taxon>
        <taxon>Rhabditina</taxon>
        <taxon>Rhabditomorpha</taxon>
        <taxon>Strongyloidea</taxon>
        <taxon>Metastrongylidae</taxon>
        <taxon>Parelaphostrongylus</taxon>
    </lineage>
</organism>
<gene>
    <name evidence="1" type="ORF">KIN20_029120</name>
</gene>
<protein>
    <submittedName>
        <fullName evidence="1">Uncharacterized protein</fullName>
    </submittedName>
</protein>
<accession>A0AAD5WFC3</accession>
<reference evidence="1" key="1">
    <citation type="submission" date="2021-06" db="EMBL/GenBank/DDBJ databases">
        <title>Parelaphostrongylus tenuis whole genome reference sequence.</title>
        <authorList>
            <person name="Garwood T.J."/>
            <person name="Larsen P.A."/>
            <person name="Fountain-Jones N.M."/>
            <person name="Garbe J.R."/>
            <person name="Macchietto M.G."/>
            <person name="Kania S.A."/>
            <person name="Gerhold R.W."/>
            <person name="Richards J.E."/>
            <person name="Wolf T.M."/>
        </authorList>
    </citation>
    <scope>NUCLEOTIDE SEQUENCE</scope>
    <source>
        <strain evidence="1">MNPRO001-30</strain>
        <tissue evidence="1">Meninges</tissue>
    </source>
</reference>
<dbReference type="EMBL" id="JAHQIW010006078">
    <property type="protein sequence ID" value="KAJ1368062.1"/>
    <property type="molecule type" value="Genomic_DNA"/>
</dbReference>
<keyword evidence="2" id="KW-1185">Reference proteome</keyword>
<evidence type="ECO:0000313" key="2">
    <source>
        <dbReference type="Proteomes" id="UP001196413"/>
    </source>
</evidence>